<accession>A0A0F9GTN7</accession>
<comment type="caution">
    <text evidence="1">The sequence shown here is derived from an EMBL/GenBank/DDBJ whole genome shotgun (WGS) entry which is preliminary data.</text>
</comment>
<dbReference type="EMBL" id="LAZR01019038">
    <property type="protein sequence ID" value="KKL94011.1"/>
    <property type="molecule type" value="Genomic_DNA"/>
</dbReference>
<sequence>MLVIARPKFRLEEAWDDSGDVDIYFDEPTSDDLRERVGNELRYFVPQLKTEERSIYHLEKIVGGIFDKMSKSGNLMVRNKRWVWAEEV</sequence>
<proteinExistence type="predicted"/>
<protein>
    <submittedName>
        <fullName evidence="1">Uncharacterized protein</fullName>
    </submittedName>
</protein>
<reference evidence="1" key="1">
    <citation type="journal article" date="2015" name="Nature">
        <title>Complex archaea that bridge the gap between prokaryotes and eukaryotes.</title>
        <authorList>
            <person name="Spang A."/>
            <person name="Saw J.H."/>
            <person name="Jorgensen S.L."/>
            <person name="Zaremba-Niedzwiedzka K."/>
            <person name="Martijn J."/>
            <person name="Lind A.E."/>
            <person name="van Eijk R."/>
            <person name="Schleper C."/>
            <person name="Guy L."/>
            <person name="Ettema T.J."/>
        </authorList>
    </citation>
    <scope>NUCLEOTIDE SEQUENCE</scope>
</reference>
<dbReference type="AlphaFoldDB" id="A0A0F9GTN7"/>
<name>A0A0F9GTN7_9ZZZZ</name>
<evidence type="ECO:0000313" key="1">
    <source>
        <dbReference type="EMBL" id="KKL94011.1"/>
    </source>
</evidence>
<organism evidence="1">
    <name type="scientific">marine sediment metagenome</name>
    <dbReference type="NCBI Taxonomy" id="412755"/>
    <lineage>
        <taxon>unclassified sequences</taxon>
        <taxon>metagenomes</taxon>
        <taxon>ecological metagenomes</taxon>
    </lineage>
</organism>
<gene>
    <name evidence="1" type="ORF">LCGC14_1868970</name>
</gene>